<dbReference type="EMBL" id="MCFA01000104">
    <property type="protein sequence ID" value="ORY08036.1"/>
    <property type="molecule type" value="Genomic_DNA"/>
</dbReference>
<name>A0A1Y1ZCU4_9PLEO</name>
<gene>
    <name evidence="2" type="ORF">BCR34DRAFT_603670</name>
</gene>
<evidence type="ECO:0000313" key="3">
    <source>
        <dbReference type="Proteomes" id="UP000193144"/>
    </source>
</evidence>
<protein>
    <submittedName>
        <fullName evidence="2">Heterokaryon incompatibility protein-domain-containing protein</fullName>
    </submittedName>
</protein>
<organism evidence="2 3">
    <name type="scientific">Clohesyomyces aquaticus</name>
    <dbReference type="NCBI Taxonomy" id="1231657"/>
    <lineage>
        <taxon>Eukaryota</taxon>
        <taxon>Fungi</taxon>
        <taxon>Dikarya</taxon>
        <taxon>Ascomycota</taxon>
        <taxon>Pezizomycotina</taxon>
        <taxon>Dothideomycetes</taxon>
        <taxon>Pleosporomycetidae</taxon>
        <taxon>Pleosporales</taxon>
        <taxon>Lindgomycetaceae</taxon>
        <taxon>Clohesyomyces</taxon>
    </lineage>
</organism>
<reference evidence="2 3" key="1">
    <citation type="submission" date="2016-07" db="EMBL/GenBank/DDBJ databases">
        <title>Pervasive Adenine N6-methylation of Active Genes in Fungi.</title>
        <authorList>
            <consortium name="DOE Joint Genome Institute"/>
            <person name="Mondo S.J."/>
            <person name="Dannebaum R.O."/>
            <person name="Kuo R.C."/>
            <person name="Labutti K."/>
            <person name="Haridas S."/>
            <person name="Kuo A."/>
            <person name="Salamov A."/>
            <person name="Ahrendt S.R."/>
            <person name="Lipzen A."/>
            <person name="Sullivan W."/>
            <person name="Andreopoulos W.B."/>
            <person name="Clum A."/>
            <person name="Lindquist E."/>
            <person name="Daum C."/>
            <person name="Ramamoorthy G.K."/>
            <person name="Gryganskyi A."/>
            <person name="Culley D."/>
            <person name="Magnuson J.K."/>
            <person name="James T.Y."/>
            <person name="O'Malley M.A."/>
            <person name="Stajich J.E."/>
            <person name="Spatafora J.W."/>
            <person name="Visel A."/>
            <person name="Grigoriev I.V."/>
        </authorList>
    </citation>
    <scope>NUCLEOTIDE SEQUENCE [LARGE SCALE GENOMIC DNA]</scope>
    <source>
        <strain evidence="2 3">CBS 115471</strain>
    </source>
</reference>
<sequence length="143" mass="16298">MRIHPPVSDQDEEDPIWCDLFVADLVANPTFTSLSYVWGAFAEEPHEVHYRDFVIPVSANGHSTLVNLRRKLGGFTIWMDAICIDQQDDRDQEQQIPLMADIYAGASTVDVRLGEESSSTKNAVGWLSTTRFVEYCFKGWKRE</sequence>
<dbReference type="PANTHER" id="PTHR24148">
    <property type="entry name" value="ANKYRIN REPEAT DOMAIN-CONTAINING PROTEIN 39 HOMOLOG-RELATED"/>
    <property type="match status" value="1"/>
</dbReference>
<feature type="domain" description="Heterokaryon incompatibility" evidence="1">
    <location>
        <begin position="31"/>
        <end position="123"/>
    </location>
</feature>
<dbReference type="Proteomes" id="UP000193144">
    <property type="component" value="Unassembled WGS sequence"/>
</dbReference>
<dbReference type="InterPro" id="IPR052895">
    <property type="entry name" value="HetReg/Transcr_Mod"/>
</dbReference>
<evidence type="ECO:0000259" key="1">
    <source>
        <dbReference type="Pfam" id="PF06985"/>
    </source>
</evidence>
<dbReference type="STRING" id="1231657.A0A1Y1ZCU4"/>
<accession>A0A1Y1ZCU4</accession>
<dbReference type="Pfam" id="PF06985">
    <property type="entry name" value="HET"/>
    <property type="match status" value="1"/>
</dbReference>
<keyword evidence="3" id="KW-1185">Reference proteome</keyword>
<dbReference type="InterPro" id="IPR010730">
    <property type="entry name" value="HET"/>
</dbReference>
<dbReference type="PANTHER" id="PTHR24148:SF73">
    <property type="entry name" value="HET DOMAIN PROTEIN (AFU_ORTHOLOGUE AFUA_8G01020)"/>
    <property type="match status" value="1"/>
</dbReference>
<dbReference type="AlphaFoldDB" id="A0A1Y1ZCU4"/>
<comment type="caution">
    <text evidence="2">The sequence shown here is derived from an EMBL/GenBank/DDBJ whole genome shotgun (WGS) entry which is preliminary data.</text>
</comment>
<dbReference type="OrthoDB" id="3742224at2759"/>
<proteinExistence type="predicted"/>
<evidence type="ECO:0000313" key="2">
    <source>
        <dbReference type="EMBL" id="ORY08036.1"/>
    </source>
</evidence>